<gene>
    <name evidence="1" type="ORF">J1605_018675</name>
</gene>
<protein>
    <submittedName>
        <fullName evidence="1">Uncharacterized protein</fullName>
    </submittedName>
</protein>
<keyword evidence="2" id="KW-1185">Reference proteome</keyword>
<dbReference type="AlphaFoldDB" id="A0AB34HVF9"/>
<comment type="caution">
    <text evidence="1">The sequence shown here is derived from an EMBL/GenBank/DDBJ whole genome shotgun (WGS) entry which is preliminary data.</text>
</comment>
<organism evidence="1 2">
    <name type="scientific">Eschrichtius robustus</name>
    <name type="common">California gray whale</name>
    <name type="synonym">Eschrichtius gibbosus</name>
    <dbReference type="NCBI Taxonomy" id="9764"/>
    <lineage>
        <taxon>Eukaryota</taxon>
        <taxon>Metazoa</taxon>
        <taxon>Chordata</taxon>
        <taxon>Craniata</taxon>
        <taxon>Vertebrata</taxon>
        <taxon>Euteleostomi</taxon>
        <taxon>Mammalia</taxon>
        <taxon>Eutheria</taxon>
        <taxon>Laurasiatheria</taxon>
        <taxon>Artiodactyla</taxon>
        <taxon>Whippomorpha</taxon>
        <taxon>Cetacea</taxon>
        <taxon>Mysticeti</taxon>
        <taxon>Eschrichtiidae</taxon>
        <taxon>Eschrichtius</taxon>
    </lineage>
</organism>
<evidence type="ECO:0000313" key="2">
    <source>
        <dbReference type="Proteomes" id="UP001159641"/>
    </source>
</evidence>
<dbReference type="Proteomes" id="UP001159641">
    <property type="component" value="Unassembled WGS sequence"/>
</dbReference>
<name>A0AB34HVF9_ESCRO</name>
<sequence>MANLQLCSKPPPVLKRQHLKAAKSPEEKEHRTWTASDPFLSMRPVSFLCSPLAHLSETVTWDTHFPLSQCPYVYPDGKVSGGKAGDARAQQQEPRASLSLRLLCLVWSVPVLEAAPGSSPVCRRLCQDVPSSVAWCFCGCLRPRAWLPASPSLHVPLASKAHPTPLLQQKQPLVFPPRFAPSS</sequence>
<reference evidence="1 2" key="1">
    <citation type="submission" date="2022-11" db="EMBL/GenBank/DDBJ databases">
        <title>Whole genome sequence of Eschrichtius robustus ER-17-0199.</title>
        <authorList>
            <person name="Bruniche-Olsen A."/>
            <person name="Black A.N."/>
            <person name="Fields C.J."/>
            <person name="Walden K."/>
            <person name="Dewoody J.A."/>
        </authorList>
    </citation>
    <scope>NUCLEOTIDE SEQUENCE [LARGE SCALE GENOMIC DNA]</scope>
    <source>
        <strain evidence="1">ER-17-0199</strain>
        <tissue evidence="1">Blubber</tissue>
    </source>
</reference>
<accession>A0AB34HVF9</accession>
<dbReference type="EMBL" id="JAIQCJ010000625">
    <property type="protein sequence ID" value="KAJ8795088.1"/>
    <property type="molecule type" value="Genomic_DNA"/>
</dbReference>
<evidence type="ECO:0000313" key="1">
    <source>
        <dbReference type="EMBL" id="KAJ8795088.1"/>
    </source>
</evidence>
<proteinExistence type="predicted"/>